<dbReference type="Gene3D" id="2.130.10.10">
    <property type="entry name" value="YVTN repeat-like/Quinoprotein amine dehydrogenase"/>
    <property type="match status" value="2"/>
</dbReference>
<dbReference type="GO" id="GO:0008352">
    <property type="term" value="C:katanin complex"/>
    <property type="evidence" value="ECO:0007669"/>
    <property type="project" value="TreeGrafter"/>
</dbReference>
<evidence type="ECO:0000256" key="3">
    <source>
        <dbReference type="ARBA" id="ARBA00022574"/>
    </source>
</evidence>
<dbReference type="OMA" id="DQMADMT"/>
<evidence type="ECO:0000256" key="4">
    <source>
        <dbReference type="ARBA" id="ARBA00022737"/>
    </source>
</evidence>
<accession>A0A8R1U243</accession>
<feature type="compositionally biased region" description="Basic and acidic residues" evidence="7">
    <location>
        <begin position="348"/>
        <end position="364"/>
    </location>
</feature>
<evidence type="ECO:0000259" key="9">
    <source>
        <dbReference type="Pfam" id="PF13925"/>
    </source>
</evidence>
<feature type="chain" id="PRO_5035897172" description="Katanin p80 subunit C-terminal domain-containing protein" evidence="8">
    <location>
        <begin position="19"/>
        <end position="717"/>
    </location>
</feature>
<evidence type="ECO:0000313" key="11">
    <source>
        <dbReference type="Proteomes" id="UP000024404"/>
    </source>
</evidence>
<keyword evidence="8" id="KW-0732">Signal</keyword>
<dbReference type="Proteomes" id="UP000024404">
    <property type="component" value="Unassembled WGS sequence"/>
</dbReference>
<dbReference type="InterPro" id="IPR019775">
    <property type="entry name" value="WD40_repeat_CS"/>
</dbReference>
<feature type="region of interest" description="Disordered" evidence="7">
    <location>
        <begin position="348"/>
        <end position="379"/>
    </location>
</feature>
<comment type="subcellular location">
    <subcellularLocation>
        <location evidence="1">Cytoplasm</location>
        <location evidence="1">Cytoskeleton</location>
    </subcellularLocation>
</comment>
<reference evidence="11" key="1">
    <citation type="submission" date="2013-10" db="EMBL/GenBank/DDBJ databases">
        <title>Genome sequencing of Onchocerca volvulus.</title>
        <authorList>
            <person name="Cotton J."/>
            <person name="Tsai J."/>
            <person name="Stanley E."/>
            <person name="Tracey A."/>
            <person name="Holroyd N."/>
            <person name="Lustigman S."/>
            <person name="Berriman M."/>
        </authorList>
    </citation>
    <scope>NUCLEOTIDE SEQUENCE</scope>
</reference>
<name>A0A8R1U243_ONCVO</name>
<keyword evidence="4" id="KW-0677">Repeat</keyword>
<keyword evidence="3 6" id="KW-0853">WD repeat</keyword>
<dbReference type="Pfam" id="PF00400">
    <property type="entry name" value="WD40"/>
    <property type="match status" value="2"/>
</dbReference>
<evidence type="ECO:0000256" key="2">
    <source>
        <dbReference type="ARBA" id="ARBA00022490"/>
    </source>
</evidence>
<proteinExistence type="predicted"/>
<dbReference type="Pfam" id="PF13925">
    <property type="entry name" value="Katanin_con80"/>
    <property type="match status" value="1"/>
</dbReference>
<dbReference type="InterPro" id="IPR028021">
    <property type="entry name" value="Katanin_C-terminal"/>
</dbReference>
<dbReference type="PROSITE" id="PS50082">
    <property type="entry name" value="WD_REPEATS_2"/>
    <property type="match status" value="1"/>
</dbReference>
<evidence type="ECO:0000256" key="5">
    <source>
        <dbReference type="ARBA" id="ARBA00023212"/>
    </source>
</evidence>
<keyword evidence="5" id="KW-0206">Cytoskeleton</keyword>
<evidence type="ECO:0000313" key="10">
    <source>
        <dbReference type="EnsemblMetazoa" id="OVOC945.1"/>
    </source>
</evidence>
<dbReference type="SMART" id="SM00320">
    <property type="entry name" value="WD40"/>
    <property type="match status" value="4"/>
</dbReference>
<evidence type="ECO:0000256" key="6">
    <source>
        <dbReference type="PROSITE-ProRule" id="PRU00221"/>
    </source>
</evidence>
<dbReference type="GO" id="GO:0008017">
    <property type="term" value="F:microtubule binding"/>
    <property type="evidence" value="ECO:0007669"/>
    <property type="project" value="InterPro"/>
</dbReference>
<keyword evidence="2" id="KW-0963">Cytoplasm</keyword>
<dbReference type="PANTHER" id="PTHR19845">
    <property type="entry name" value="KATANIN P80 SUBUNIT"/>
    <property type="match status" value="1"/>
</dbReference>
<dbReference type="InterPro" id="IPR001680">
    <property type="entry name" value="WD40_rpt"/>
</dbReference>
<keyword evidence="11" id="KW-1185">Reference proteome</keyword>
<dbReference type="PROSITE" id="PS50294">
    <property type="entry name" value="WD_REPEATS_REGION"/>
    <property type="match status" value="1"/>
</dbReference>
<feature type="domain" description="Katanin p80 subunit C-terminal" evidence="9">
    <location>
        <begin position="557"/>
        <end position="696"/>
    </location>
</feature>
<dbReference type="EnsemblMetazoa" id="OVOC945.1">
    <property type="protein sequence ID" value="OVOC945.1"/>
    <property type="gene ID" value="WBGene00237754"/>
</dbReference>
<feature type="compositionally biased region" description="Basic and acidic residues" evidence="7">
    <location>
        <begin position="508"/>
        <end position="524"/>
    </location>
</feature>
<feature type="repeat" description="WD" evidence="6">
    <location>
        <begin position="217"/>
        <end position="258"/>
    </location>
</feature>
<sequence length="717" mass="80038">MIIVCNIALITMTKLALAFQSQASIECIKCSLFIGGIRQLNGWVLHMHSLFERLVNEDAATIGVIGVQTRNVFVCPPLMCYPFNASSEQNVQILNGSSTLVTNCISLAHDERNFAYATSSAIKLLDLQTGREMRTLVGHNGRINAITQSNRSIYMWASAATDCTVTLWDTRQHPANVLVRRFDRPTNCLCYSPNDAFVALGSDHLYLMDPRVKEYRSLPSSSQVLHVCFHPSEYLLATGSSDRLVRFWDIDTEECVSQSDPADGTLRKVTFHNDGSALLTLTDRKCSAISWEPFEMLGQCILPQTDYSLNLATSDSEIFILGRSVLLSSLSLLMTSYAKLLTQKEALESEDRGDKLKAGDKVEDLSETSPGDPSGNELEDELLLEEERSLHSYDNHRAFIPTHTLPRTPPSKPVRIIPRTENATVAMTTTTAPETIISMPAKAKTLKTRRNDANSKLVHSKIANSTRKTSGTILRASQSNLSSRKTHSYAKTIEVTNSMPDIRCAVSKKKEEKNHSLDNDERKRQCQRKQVCRDRDQEVPSEPYSLENIITGLEKLEMIINQRRVVLEDVLHCWRTRGSEAAITEAARSSDIAVLVELIDAFNHTPAVWNLTLCAAILPQIEPLFANKNDDYVEVALSALRAIIAGCGDVIRTGSHRRFQIGVDIPAEERHNKCIRCIQQLTNIRVKATLLADRMSKSQSHEFTALMQIFDDTLSPS</sequence>
<evidence type="ECO:0000256" key="1">
    <source>
        <dbReference type="ARBA" id="ARBA00004245"/>
    </source>
</evidence>
<evidence type="ECO:0000256" key="8">
    <source>
        <dbReference type="SAM" id="SignalP"/>
    </source>
</evidence>
<dbReference type="AlphaFoldDB" id="A0A8R1U243"/>
<feature type="region of interest" description="Disordered" evidence="7">
    <location>
        <begin position="508"/>
        <end position="539"/>
    </location>
</feature>
<reference evidence="10" key="2">
    <citation type="submission" date="2022-06" db="UniProtKB">
        <authorList>
            <consortium name="EnsemblMetazoa"/>
        </authorList>
    </citation>
    <scope>IDENTIFICATION</scope>
</reference>
<organism evidence="10 11">
    <name type="scientific">Onchocerca volvulus</name>
    <dbReference type="NCBI Taxonomy" id="6282"/>
    <lineage>
        <taxon>Eukaryota</taxon>
        <taxon>Metazoa</taxon>
        <taxon>Ecdysozoa</taxon>
        <taxon>Nematoda</taxon>
        <taxon>Chromadorea</taxon>
        <taxon>Rhabditida</taxon>
        <taxon>Spirurina</taxon>
        <taxon>Spiruromorpha</taxon>
        <taxon>Filarioidea</taxon>
        <taxon>Onchocercidae</taxon>
        <taxon>Onchocerca</taxon>
    </lineage>
</organism>
<feature type="signal peptide" evidence="8">
    <location>
        <begin position="1"/>
        <end position="18"/>
    </location>
</feature>
<dbReference type="SUPFAM" id="SSF50978">
    <property type="entry name" value="WD40 repeat-like"/>
    <property type="match status" value="1"/>
</dbReference>
<protein>
    <recommendedName>
        <fullName evidence="9">Katanin p80 subunit C-terminal domain-containing protein</fullName>
    </recommendedName>
</protein>
<dbReference type="PANTHER" id="PTHR19845:SF0">
    <property type="entry name" value="KATANIN P80 WD40 REPEAT-CONTAINING SUBUNIT B1"/>
    <property type="match status" value="1"/>
</dbReference>
<dbReference type="PROSITE" id="PS00678">
    <property type="entry name" value="WD_REPEATS_1"/>
    <property type="match status" value="1"/>
</dbReference>
<evidence type="ECO:0000256" key="7">
    <source>
        <dbReference type="SAM" id="MobiDB-lite"/>
    </source>
</evidence>
<dbReference type="InterPro" id="IPR015943">
    <property type="entry name" value="WD40/YVTN_repeat-like_dom_sf"/>
</dbReference>
<dbReference type="EMBL" id="CMVM020000023">
    <property type="status" value="NOT_ANNOTATED_CDS"/>
    <property type="molecule type" value="Genomic_DNA"/>
</dbReference>
<dbReference type="GO" id="GO:0007019">
    <property type="term" value="P:microtubule depolymerization"/>
    <property type="evidence" value="ECO:0007669"/>
    <property type="project" value="TreeGrafter"/>
</dbReference>
<dbReference type="InterPro" id="IPR036322">
    <property type="entry name" value="WD40_repeat_dom_sf"/>
</dbReference>